<dbReference type="InterPro" id="IPR027417">
    <property type="entry name" value="P-loop_NTPase"/>
</dbReference>
<dbReference type="PANTHER" id="PTHR23155:SF1233">
    <property type="entry name" value="DISEASE RESISTANCE PROTEIN RGA4"/>
    <property type="match status" value="1"/>
</dbReference>
<evidence type="ECO:0000259" key="7">
    <source>
        <dbReference type="Pfam" id="PF00931"/>
    </source>
</evidence>
<evidence type="ECO:0000259" key="8">
    <source>
        <dbReference type="Pfam" id="PF18052"/>
    </source>
</evidence>
<proteinExistence type="inferred from homology"/>
<dbReference type="InterPro" id="IPR002182">
    <property type="entry name" value="NB-ARC"/>
</dbReference>
<dbReference type="SUPFAM" id="SSF52058">
    <property type="entry name" value="L domain-like"/>
    <property type="match status" value="1"/>
</dbReference>
<gene>
    <name evidence="11" type="ORF">QYE76_064269</name>
</gene>
<dbReference type="Gene3D" id="1.20.5.4130">
    <property type="match status" value="1"/>
</dbReference>
<dbReference type="EMBL" id="JAUUTY010000004">
    <property type="protein sequence ID" value="KAK1646464.1"/>
    <property type="molecule type" value="Genomic_DNA"/>
</dbReference>
<dbReference type="GO" id="GO:0098542">
    <property type="term" value="P:defense response to other organism"/>
    <property type="evidence" value="ECO:0007669"/>
    <property type="project" value="TreeGrafter"/>
</dbReference>
<evidence type="ECO:0008006" key="13">
    <source>
        <dbReference type="Google" id="ProtNLM"/>
    </source>
</evidence>
<dbReference type="InterPro" id="IPR032675">
    <property type="entry name" value="LRR_dom_sf"/>
</dbReference>
<evidence type="ECO:0000259" key="10">
    <source>
        <dbReference type="Pfam" id="PF23598"/>
    </source>
</evidence>
<dbReference type="Pfam" id="PF23598">
    <property type="entry name" value="LRR_14"/>
    <property type="match status" value="1"/>
</dbReference>
<keyword evidence="2" id="KW-0433">Leucine-rich repeat</keyword>
<keyword evidence="12" id="KW-1185">Reference proteome</keyword>
<dbReference type="Pfam" id="PF18052">
    <property type="entry name" value="Rx_N"/>
    <property type="match status" value="1"/>
</dbReference>
<evidence type="ECO:0000313" key="11">
    <source>
        <dbReference type="EMBL" id="KAK1646464.1"/>
    </source>
</evidence>
<organism evidence="11 12">
    <name type="scientific">Lolium multiflorum</name>
    <name type="common">Italian ryegrass</name>
    <name type="synonym">Lolium perenne subsp. multiflorum</name>
    <dbReference type="NCBI Taxonomy" id="4521"/>
    <lineage>
        <taxon>Eukaryota</taxon>
        <taxon>Viridiplantae</taxon>
        <taxon>Streptophyta</taxon>
        <taxon>Embryophyta</taxon>
        <taxon>Tracheophyta</taxon>
        <taxon>Spermatophyta</taxon>
        <taxon>Magnoliopsida</taxon>
        <taxon>Liliopsida</taxon>
        <taxon>Poales</taxon>
        <taxon>Poaceae</taxon>
        <taxon>BOP clade</taxon>
        <taxon>Pooideae</taxon>
        <taxon>Poodae</taxon>
        <taxon>Poeae</taxon>
        <taxon>Poeae Chloroplast Group 2 (Poeae type)</taxon>
        <taxon>Loliodinae</taxon>
        <taxon>Loliinae</taxon>
        <taxon>Lolium</taxon>
    </lineage>
</organism>
<keyword evidence="4" id="KW-0547">Nucleotide-binding</keyword>
<dbReference type="InterPro" id="IPR041118">
    <property type="entry name" value="Rx_N"/>
</dbReference>
<dbReference type="Pfam" id="PF00931">
    <property type="entry name" value="NB-ARC"/>
    <property type="match status" value="1"/>
</dbReference>
<dbReference type="InterPro" id="IPR055414">
    <property type="entry name" value="LRR_R13L4/SHOC2-like"/>
</dbReference>
<evidence type="ECO:0000256" key="6">
    <source>
        <dbReference type="ARBA" id="ARBA00023054"/>
    </source>
</evidence>
<dbReference type="GO" id="GO:0043531">
    <property type="term" value="F:ADP binding"/>
    <property type="evidence" value="ECO:0007669"/>
    <property type="project" value="InterPro"/>
</dbReference>
<dbReference type="Pfam" id="PF23559">
    <property type="entry name" value="WHD_DRP"/>
    <property type="match status" value="1"/>
</dbReference>
<dbReference type="Gene3D" id="3.80.10.10">
    <property type="entry name" value="Ribonuclease Inhibitor"/>
    <property type="match status" value="1"/>
</dbReference>
<keyword evidence="5" id="KW-0611">Plant defense</keyword>
<keyword evidence="3" id="KW-0677">Repeat</keyword>
<dbReference type="PANTHER" id="PTHR23155">
    <property type="entry name" value="DISEASE RESISTANCE PROTEIN RP"/>
    <property type="match status" value="1"/>
</dbReference>
<dbReference type="AlphaFoldDB" id="A0AAD8S743"/>
<evidence type="ECO:0000256" key="5">
    <source>
        <dbReference type="ARBA" id="ARBA00022821"/>
    </source>
</evidence>
<dbReference type="InterPro" id="IPR058922">
    <property type="entry name" value="WHD_DRP"/>
</dbReference>
<comment type="similarity">
    <text evidence="1">Belongs to the disease resistance NB-LRR family.</text>
</comment>
<name>A0AAD8S743_LOLMU</name>
<evidence type="ECO:0000256" key="3">
    <source>
        <dbReference type="ARBA" id="ARBA00022737"/>
    </source>
</evidence>
<keyword evidence="6" id="KW-0175">Coiled coil</keyword>
<sequence>MEATLLSEFIQLILPKLSSLAFAKYKLHRSIKDDIRFLEKELRMIHGAIDDHQLPTWKVDKGCVLSLSIEELREVAHHIEDCIDRFIYQAACEQDASLLRRVVRYPRDMQSRQRLAAELHLLKKTTEEAHLRKERYSVFAGQSSPMPAEESAYSCASDPRILDTDLVGIDIPRKELLEQLQEGQQKLLKVISIVGSGGSGKTVLARVVYNSDVGQRFSVRAWVSAADRSPRQVLVEILQELGRPVSDNSDVGSLAADLREHLHKKRYFIVIDDMRTDHWGAMESAFKADNGVSSRVMVTTTVHSVANACSSGNGYVHKVRRLGKKHSKQLFFKKACPKEYSGYMEPDSAAALKKCDGQPLAIVSMSQFFRKMGWPTRSSCQKLCRQLGRHLEKDETLERMRRVLTHSYASLKGHAPKACLLYFGLFPSDRLVRRKSLMRRWLAEGFVHTESSSCENFDMLLDRNIIEPIDVGSNNEVKTCRTYGMMREFILHMSTSQNLNTLFCNGAVGRKYVRRLSLHPNTPRISTSLDIDLSLVRSLTVFGEAGDANFDLHKYQLLRVLGLEECTYLGDDHLKHICNLLLLKYLGLGSAFTSLPKGIEKLKLLETLDLRRTKVEVLPIEVILLPSLIHLFGKFKISDKVKRTSELQNFLLSGQCNLETLAGFVTDQSQGFPQILSHMKKLRKVKIWCERTASSTNLSDLELAIQKFIHDEKEETHESRSLSLHFDEHCSEDILNSLKEPCYLTSLKITSKLLELPRFVKALRDLRELCLSSTKLTAVLLAALTELRSLKYLKLIADHLEEFIIKDQAFPRLLRLCFVLQCPTLPKIEEGALPYLMSLQLICKDLVGLADMKIEHLRCLKEVTLDQKVTLETREAWEKAAKEHPNRPKVLLFKTIDPTESEHTDHSVDSEPEEHEIVEASVDLEEPEQVFDSQMLVNKGSGSYAMTKKRKYSAVQSSSNGEASSSFDDMGTARCLLVPIDPGL</sequence>
<evidence type="ECO:0000313" key="12">
    <source>
        <dbReference type="Proteomes" id="UP001231189"/>
    </source>
</evidence>
<evidence type="ECO:0000256" key="4">
    <source>
        <dbReference type="ARBA" id="ARBA00022741"/>
    </source>
</evidence>
<feature type="domain" description="Disease resistance protein winged helix" evidence="9">
    <location>
        <begin position="425"/>
        <end position="490"/>
    </location>
</feature>
<dbReference type="Proteomes" id="UP001231189">
    <property type="component" value="Unassembled WGS sequence"/>
</dbReference>
<dbReference type="SUPFAM" id="SSF52540">
    <property type="entry name" value="P-loop containing nucleoside triphosphate hydrolases"/>
    <property type="match status" value="1"/>
</dbReference>
<feature type="domain" description="NB-ARC" evidence="7">
    <location>
        <begin position="175"/>
        <end position="339"/>
    </location>
</feature>
<dbReference type="Gene3D" id="3.40.50.300">
    <property type="entry name" value="P-loop containing nucleotide triphosphate hydrolases"/>
    <property type="match status" value="1"/>
</dbReference>
<comment type="caution">
    <text evidence="11">The sequence shown here is derived from an EMBL/GenBank/DDBJ whole genome shotgun (WGS) entry which is preliminary data.</text>
</comment>
<reference evidence="11" key="1">
    <citation type="submission" date="2023-07" db="EMBL/GenBank/DDBJ databases">
        <title>A chromosome-level genome assembly of Lolium multiflorum.</title>
        <authorList>
            <person name="Chen Y."/>
            <person name="Copetti D."/>
            <person name="Kolliker R."/>
            <person name="Studer B."/>
        </authorList>
    </citation>
    <scope>NUCLEOTIDE SEQUENCE</scope>
    <source>
        <strain evidence="11">02402/16</strain>
        <tissue evidence="11">Leaf</tissue>
    </source>
</reference>
<feature type="domain" description="Disease resistance N-terminal" evidence="8">
    <location>
        <begin position="9"/>
        <end position="95"/>
    </location>
</feature>
<dbReference type="PRINTS" id="PR00364">
    <property type="entry name" value="DISEASERSIST"/>
</dbReference>
<feature type="domain" description="Disease resistance R13L4/SHOC-2-like LRR" evidence="10">
    <location>
        <begin position="536"/>
        <end position="889"/>
    </location>
</feature>
<evidence type="ECO:0000259" key="9">
    <source>
        <dbReference type="Pfam" id="PF23559"/>
    </source>
</evidence>
<accession>A0AAD8S743</accession>
<evidence type="ECO:0000256" key="1">
    <source>
        <dbReference type="ARBA" id="ARBA00008894"/>
    </source>
</evidence>
<dbReference type="InterPro" id="IPR044974">
    <property type="entry name" value="Disease_R_plants"/>
</dbReference>
<protein>
    <recommendedName>
        <fullName evidence="13">NB-ARC domain-containing protein</fullName>
    </recommendedName>
</protein>
<evidence type="ECO:0000256" key="2">
    <source>
        <dbReference type="ARBA" id="ARBA00022614"/>
    </source>
</evidence>